<sequence>MATILGLPREIIHRIFYFASRASRREFRLASSLTGEIGRKWVFESARIAALKSSCEGFRNILDNPELTGHVTKVYIDTVRPTDDRVVRDKKPEDEFDDADNNDVDGEDNLPRPFWDLVNRLHEFPRMQSVALRFHAECDGEENDWNWVTQTIDFRHSVLRKVFAVLANLPRLPTELALQDLQNFNPTDADTKRDIRKVLGGLKSLRLHIANERDEGNGENDIEMSALHDFFPSLGYTWLAPAAANLEHLTLYSQCYFGFFPTCDLTDIHFPRLKSLALGNFTFIRDSQLDWITSHGATLQELYLDDCPIMYEVMVDANDTERTFLEQDSYGAHPRVDERKVYARYSKRWADYFRAFNERLPHLQHFRFGQGPHWWYNETTPFEEEGRITIEFHEPYMTYCDGYGPSQYMQSLIWDREDEEEEKGGFNPDYESRVKPSEEDRIALDALLKKMGQEVELDEDGKNCQPPTWDD</sequence>
<dbReference type="InterPro" id="IPR032675">
    <property type="entry name" value="LRR_dom_sf"/>
</dbReference>
<evidence type="ECO:0000256" key="1">
    <source>
        <dbReference type="SAM" id="MobiDB-lite"/>
    </source>
</evidence>
<feature type="compositionally biased region" description="Acidic residues" evidence="1">
    <location>
        <begin position="94"/>
        <end position="107"/>
    </location>
</feature>
<dbReference type="EMBL" id="JBFTWV010000155">
    <property type="protein sequence ID" value="KAL2785088.1"/>
    <property type="molecule type" value="Genomic_DNA"/>
</dbReference>
<gene>
    <name evidence="2" type="ORF">BJX66DRAFT_68012</name>
</gene>
<feature type="region of interest" description="Disordered" evidence="1">
    <location>
        <begin position="87"/>
        <end position="107"/>
    </location>
</feature>
<keyword evidence="3" id="KW-1185">Reference proteome</keyword>
<comment type="caution">
    <text evidence="2">The sequence shown here is derived from an EMBL/GenBank/DDBJ whole genome shotgun (WGS) entry which is preliminary data.</text>
</comment>
<dbReference type="PANTHER" id="PTHR42057:SF2">
    <property type="entry name" value="F-BOX DOMAIN PROTEIN (AFU_ORTHOLOGUE AFUA_4G00200)-RELATED"/>
    <property type="match status" value="1"/>
</dbReference>
<protein>
    <submittedName>
        <fullName evidence="2">F-box domain-containing protein</fullName>
    </submittedName>
</protein>
<name>A0ABR4FPB5_9EURO</name>
<reference evidence="2 3" key="1">
    <citation type="submission" date="2024-07" db="EMBL/GenBank/DDBJ databases">
        <title>Section-level genome sequencing and comparative genomics of Aspergillus sections Usti and Cavernicolus.</title>
        <authorList>
            <consortium name="Lawrence Berkeley National Laboratory"/>
            <person name="Nybo J.L."/>
            <person name="Vesth T.C."/>
            <person name="Theobald S."/>
            <person name="Frisvad J.C."/>
            <person name="Larsen T.O."/>
            <person name="Kjaerboelling I."/>
            <person name="Rothschild-Mancinelli K."/>
            <person name="Lyhne E.K."/>
            <person name="Kogle M.E."/>
            <person name="Barry K."/>
            <person name="Clum A."/>
            <person name="Na H."/>
            <person name="Ledsgaard L."/>
            <person name="Lin J."/>
            <person name="Lipzen A."/>
            <person name="Kuo A."/>
            <person name="Riley R."/>
            <person name="Mondo S."/>
            <person name="Labutti K."/>
            <person name="Haridas S."/>
            <person name="Pangalinan J."/>
            <person name="Salamov A.A."/>
            <person name="Simmons B.A."/>
            <person name="Magnuson J.K."/>
            <person name="Chen J."/>
            <person name="Drula E."/>
            <person name="Henrissat B."/>
            <person name="Wiebenga A."/>
            <person name="Lubbers R.J."/>
            <person name="Gomes A.C."/>
            <person name="Makela M.R."/>
            <person name="Stajich J."/>
            <person name="Grigoriev I.V."/>
            <person name="Mortensen U.H."/>
            <person name="De Vries R.P."/>
            <person name="Baker S.E."/>
            <person name="Andersen M.R."/>
        </authorList>
    </citation>
    <scope>NUCLEOTIDE SEQUENCE [LARGE SCALE GENOMIC DNA]</scope>
    <source>
        <strain evidence="2 3">CBS 209.92</strain>
    </source>
</reference>
<proteinExistence type="predicted"/>
<dbReference type="Proteomes" id="UP001610563">
    <property type="component" value="Unassembled WGS sequence"/>
</dbReference>
<organism evidence="2 3">
    <name type="scientific">Aspergillus keveii</name>
    <dbReference type="NCBI Taxonomy" id="714993"/>
    <lineage>
        <taxon>Eukaryota</taxon>
        <taxon>Fungi</taxon>
        <taxon>Dikarya</taxon>
        <taxon>Ascomycota</taxon>
        <taxon>Pezizomycotina</taxon>
        <taxon>Eurotiomycetes</taxon>
        <taxon>Eurotiomycetidae</taxon>
        <taxon>Eurotiales</taxon>
        <taxon>Aspergillaceae</taxon>
        <taxon>Aspergillus</taxon>
        <taxon>Aspergillus subgen. Nidulantes</taxon>
    </lineage>
</organism>
<dbReference type="SUPFAM" id="SSF52047">
    <property type="entry name" value="RNI-like"/>
    <property type="match status" value="1"/>
</dbReference>
<dbReference type="Gene3D" id="3.80.10.10">
    <property type="entry name" value="Ribonuclease Inhibitor"/>
    <property type="match status" value="1"/>
</dbReference>
<dbReference type="PANTHER" id="PTHR42057">
    <property type="entry name" value="F-BOX DOMAIN PROTEIN (AFU_ORTHOLOGUE AFUA_4G00200)"/>
    <property type="match status" value="1"/>
</dbReference>
<evidence type="ECO:0000313" key="2">
    <source>
        <dbReference type="EMBL" id="KAL2785088.1"/>
    </source>
</evidence>
<evidence type="ECO:0000313" key="3">
    <source>
        <dbReference type="Proteomes" id="UP001610563"/>
    </source>
</evidence>
<accession>A0ABR4FPB5</accession>